<feature type="transmembrane region" description="Helical" evidence="10">
    <location>
        <begin position="80"/>
        <end position="102"/>
    </location>
</feature>
<dbReference type="AlphaFoldDB" id="A0A8T2MEK1"/>
<evidence type="ECO:0000256" key="6">
    <source>
        <dbReference type="ARBA" id="ARBA00023136"/>
    </source>
</evidence>
<keyword evidence="5" id="KW-0297">G-protein coupled receptor</keyword>
<keyword evidence="2" id="KW-1003">Cell membrane</keyword>
<accession>A0A8T2MEK1</accession>
<evidence type="ECO:0000256" key="1">
    <source>
        <dbReference type="ARBA" id="ARBA00004651"/>
    </source>
</evidence>
<feature type="transmembrane region" description="Helical" evidence="10">
    <location>
        <begin position="303"/>
        <end position="322"/>
    </location>
</feature>
<dbReference type="InterPro" id="IPR017452">
    <property type="entry name" value="GPCR_Rhodpsn_7TM"/>
</dbReference>
<evidence type="ECO:0000313" key="13">
    <source>
        <dbReference type="Proteomes" id="UP000752171"/>
    </source>
</evidence>
<evidence type="ECO:0000256" key="10">
    <source>
        <dbReference type="SAM" id="Phobius"/>
    </source>
</evidence>
<gene>
    <name evidence="12" type="ORF">AMEX_G1585</name>
</gene>
<feature type="transmembrane region" description="Helical" evidence="10">
    <location>
        <begin position="265"/>
        <end position="283"/>
    </location>
</feature>
<dbReference type="GO" id="GO:0005886">
    <property type="term" value="C:plasma membrane"/>
    <property type="evidence" value="ECO:0007669"/>
    <property type="project" value="UniProtKB-SubCell"/>
</dbReference>
<dbReference type="GO" id="GO:0004930">
    <property type="term" value="F:G protein-coupled receptor activity"/>
    <property type="evidence" value="ECO:0007669"/>
    <property type="project" value="UniProtKB-KW"/>
</dbReference>
<dbReference type="SUPFAM" id="SSF81321">
    <property type="entry name" value="Family A G protein-coupled receptor-like"/>
    <property type="match status" value="1"/>
</dbReference>
<evidence type="ECO:0000256" key="8">
    <source>
        <dbReference type="ARBA" id="ARBA00023224"/>
    </source>
</evidence>
<dbReference type="Proteomes" id="UP000752171">
    <property type="component" value="Unassembled WGS sequence"/>
</dbReference>
<evidence type="ECO:0000256" key="5">
    <source>
        <dbReference type="ARBA" id="ARBA00023040"/>
    </source>
</evidence>
<keyword evidence="8" id="KW-0807">Transducer</keyword>
<feature type="region of interest" description="Disordered" evidence="9">
    <location>
        <begin position="227"/>
        <end position="254"/>
    </location>
</feature>
<keyword evidence="4 10" id="KW-1133">Transmembrane helix</keyword>
<evidence type="ECO:0000259" key="11">
    <source>
        <dbReference type="PROSITE" id="PS50262"/>
    </source>
</evidence>
<evidence type="ECO:0000256" key="2">
    <source>
        <dbReference type="ARBA" id="ARBA00022475"/>
    </source>
</evidence>
<dbReference type="InterPro" id="IPR000276">
    <property type="entry name" value="GPCR_Rhodpsn"/>
</dbReference>
<evidence type="ECO:0000256" key="4">
    <source>
        <dbReference type="ARBA" id="ARBA00022989"/>
    </source>
</evidence>
<evidence type="ECO:0000256" key="9">
    <source>
        <dbReference type="SAM" id="MobiDB-lite"/>
    </source>
</evidence>
<sequence>MESFIFGLLVLRIMLSVIGVLGNTVLIVSILQMTRLKTFEVFLLGLAVSNLEEIMIVDIYDMIVLRSTHSISILSCGVLKFMTLSGEVASIFFTVLISIYRYQKLHNAAMRIITPIFMDSMKIGVGLSLLCVLVAVLASVPTYIINLDSWHHMYNSTITDCPADFFQCPRDNCPILNNIYRFLFIFFCYLIPLVIVTGTSSLIIRILMIQQKVAELHHNSEPATIAANNDHHHHHHNHHHHHDNHHHHHDHHHHDHTNVFHRSTIGILAAMMIFQVYCILYLARHLAFNLYDFPAWSELEFFIATFYTALIPYVYGMGHNFFSLKHFRRQ</sequence>
<evidence type="ECO:0000313" key="12">
    <source>
        <dbReference type="EMBL" id="KAG9282883.1"/>
    </source>
</evidence>
<dbReference type="PRINTS" id="PR00237">
    <property type="entry name" value="GPCRRHODOPSN"/>
</dbReference>
<dbReference type="PROSITE" id="PS50262">
    <property type="entry name" value="G_PROTEIN_RECEP_F1_2"/>
    <property type="match status" value="1"/>
</dbReference>
<feature type="domain" description="G-protein coupled receptors family 1 profile" evidence="11">
    <location>
        <begin position="22"/>
        <end position="315"/>
    </location>
</feature>
<proteinExistence type="predicted"/>
<feature type="transmembrane region" description="Helical" evidence="10">
    <location>
        <begin position="6"/>
        <end position="29"/>
    </location>
</feature>
<protein>
    <submittedName>
        <fullName evidence="12">Trissin receptor-like</fullName>
    </submittedName>
</protein>
<evidence type="ECO:0000256" key="7">
    <source>
        <dbReference type="ARBA" id="ARBA00023170"/>
    </source>
</evidence>
<dbReference type="CDD" id="cd00637">
    <property type="entry name" value="7tm_classA_rhodopsin-like"/>
    <property type="match status" value="1"/>
</dbReference>
<dbReference type="PANTHER" id="PTHR24228:SF59">
    <property type="entry name" value="NEUROPEPTIDE RECEPTOR 15"/>
    <property type="match status" value="1"/>
</dbReference>
<dbReference type="PANTHER" id="PTHR24228">
    <property type="entry name" value="B2 BRADYKININ RECEPTOR/ANGIOTENSIN II RECEPTOR"/>
    <property type="match status" value="1"/>
</dbReference>
<evidence type="ECO:0000256" key="3">
    <source>
        <dbReference type="ARBA" id="ARBA00022692"/>
    </source>
</evidence>
<dbReference type="Gene3D" id="1.20.1070.10">
    <property type="entry name" value="Rhodopsin 7-helix transmembrane proteins"/>
    <property type="match status" value="1"/>
</dbReference>
<name>A0A8T2MEK1_ASTMX</name>
<reference evidence="12 13" key="1">
    <citation type="submission" date="2021-07" db="EMBL/GenBank/DDBJ databases">
        <authorList>
            <person name="Imarazene B."/>
            <person name="Zahm M."/>
            <person name="Klopp C."/>
            <person name="Cabau C."/>
            <person name="Beille S."/>
            <person name="Jouanno E."/>
            <person name="Castinel A."/>
            <person name="Lluch J."/>
            <person name="Gil L."/>
            <person name="Kuchtly C."/>
            <person name="Lopez Roques C."/>
            <person name="Donnadieu C."/>
            <person name="Parrinello H."/>
            <person name="Journot L."/>
            <person name="Du K."/>
            <person name="Schartl M."/>
            <person name="Retaux S."/>
            <person name="Guiguen Y."/>
        </authorList>
    </citation>
    <scope>NUCLEOTIDE SEQUENCE [LARGE SCALE GENOMIC DNA]</scope>
    <source>
        <strain evidence="12">Pach_M1</strain>
        <tissue evidence="12">Testis</tissue>
    </source>
</reference>
<comment type="subcellular location">
    <subcellularLocation>
        <location evidence="1">Cell membrane</location>
        <topology evidence="1">Multi-pass membrane protein</topology>
    </subcellularLocation>
</comment>
<keyword evidence="7 12" id="KW-0675">Receptor</keyword>
<comment type="caution">
    <text evidence="12">The sequence shown here is derived from an EMBL/GenBank/DDBJ whole genome shotgun (WGS) entry which is preliminary data.</text>
</comment>
<feature type="transmembrane region" description="Helical" evidence="10">
    <location>
        <begin position="41"/>
        <end position="60"/>
    </location>
</feature>
<keyword evidence="6 10" id="KW-0472">Membrane</keyword>
<keyword evidence="3 10" id="KW-0812">Transmembrane</keyword>
<feature type="transmembrane region" description="Helical" evidence="10">
    <location>
        <begin position="179"/>
        <end position="204"/>
    </location>
</feature>
<feature type="compositionally biased region" description="Basic residues" evidence="9">
    <location>
        <begin position="231"/>
        <end position="254"/>
    </location>
</feature>
<organism evidence="12 13">
    <name type="scientific">Astyanax mexicanus</name>
    <name type="common">Blind cave fish</name>
    <name type="synonym">Astyanax fasciatus mexicanus</name>
    <dbReference type="NCBI Taxonomy" id="7994"/>
    <lineage>
        <taxon>Eukaryota</taxon>
        <taxon>Metazoa</taxon>
        <taxon>Chordata</taxon>
        <taxon>Craniata</taxon>
        <taxon>Vertebrata</taxon>
        <taxon>Euteleostomi</taxon>
        <taxon>Actinopterygii</taxon>
        <taxon>Neopterygii</taxon>
        <taxon>Teleostei</taxon>
        <taxon>Ostariophysi</taxon>
        <taxon>Characiformes</taxon>
        <taxon>Characoidei</taxon>
        <taxon>Acestrorhamphidae</taxon>
        <taxon>Acestrorhamphinae</taxon>
        <taxon>Astyanax</taxon>
    </lineage>
</organism>
<dbReference type="EMBL" id="JAICCE010000001">
    <property type="protein sequence ID" value="KAG9282883.1"/>
    <property type="molecule type" value="Genomic_DNA"/>
</dbReference>
<feature type="transmembrane region" description="Helical" evidence="10">
    <location>
        <begin position="123"/>
        <end position="145"/>
    </location>
</feature>
<dbReference type="Pfam" id="PF00001">
    <property type="entry name" value="7tm_1"/>
    <property type="match status" value="1"/>
</dbReference>